<reference evidence="1 2" key="1">
    <citation type="submission" date="2022-06" db="EMBL/GenBank/DDBJ databases">
        <title>Leptospira isolates from biofilms formed at urban environments.</title>
        <authorList>
            <person name="Ribeiro P.S."/>
            <person name="Sousa T."/>
            <person name="Carvalho N."/>
            <person name="Aburjaile F."/>
            <person name="Neves F."/>
            <person name="Oliveira D."/>
            <person name="Blanco L."/>
            <person name="Lima J."/>
            <person name="Costa F."/>
            <person name="Brenig B."/>
            <person name="Soares S."/>
            <person name="Ramos R."/>
            <person name="Goes-Neto A."/>
            <person name="Matiuzzi M."/>
            <person name="Azevedo V."/>
            <person name="Ristow P."/>
        </authorList>
    </citation>
    <scope>NUCLEOTIDE SEQUENCE [LARGE SCALE GENOMIC DNA]</scope>
    <source>
        <strain evidence="1 2">VSF14</strain>
    </source>
</reference>
<keyword evidence="2" id="KW-1185">Reference proteome</keyword>
<dbReference type="NCBIfam" id="TIGR04452">
    <property type="entry name" value="Lepto_Lipo_YY_C"/>
    <property type="match status" value="1"/>
</dbReference>
<evidence type="ECO:0000313" key="2">
    <source>
        <dbReference type="Proteomes" id="UP001208794"/>
    </source>
</evidence>
<dbReference type="RefSeq" id="WP_265356841.1">
    <property type="nucleotide sequence ID" value="NZ_JAMQPR010000001.1"/>
</dbReference>
<gene>
    <name evidence="1" type="ORF">ND855_01295</name>
</gene>
<dbReference type="InterPro" id="IPR031030">
    <property type="entry name" value="Lepto_Lipo_YY_C"/>
</dbReference>
<sequence>MFAYMNNLTSKLFLISIFGFLICCNQPVIGGLSSKNITGKEALEKLISAGRQIDTLYFRSTSSSSSSSSFSYTSASLLANLLNGALIPIAAGLEDNKYYLKDGVDKCVTQIYAFGLVIDNFVTVGLSCDIKPAPVLALP</sequence>
<proteinExistence type="predicted"/>
<organism evidence="1 2">
    <name type="scientific">Leptospira paudalimensis</name>
    <dbReference type="NCBI Taxonomy" id="2950024"/>
    <lineage>
        <taxon>Bacteria</taxon>
        <taxon>Pseudomonadati</taxon>
        <taxon>Spirochaetota</taxon>
        <taxon>Spirochaetia</taxon>
        <taxon>Leptospirales</taxon>
        <taxon>Leptospiraceae</taxon>
        <taxon>Leptospira</taxon>
    </lineage>
</organism>
<accession>A0ABT3M2X3</accession>
<protein>
    <submittedName>
        <fullName evidence="1">TIGR04452 family lipoprotein</fullName>
    </submittedName>
</protein>
<keyword evidence="1" id="KW-0449">Lipoprotein</keyword>
<evidence type="ECO:0000313" key="1">
    <source>
        <dbReference type="EMBL" id="MCW7502743.1"/>
    </source>
</evidence>
<comment type="caution">
    <text evidence="1">The sequence shown here is derived from an EMBL/GenBank/DDBJ whole genome shotgun (WGS) entry which is preliminary data.</text>
</comment>
<dbReference type="EMBL" id="JAMQPR010000001">
    <property type="protein sequence ID" value="MCW7502743.1"/>
    <property type="molecule type" value="Genomic_DNA"/>
</dbReference>
<name>A0ABT3M2X3_9LEPT</name>
<dbReference type="Proteomes" id="UP001208794">
    <property type="component" value="Unassembled WGS sequence"/>
</dbReference>